<feature type="transmembrane region" description="Helical" evidence="1">
    <location>
        <begin position="12"/>
        <end position="33"/>
    </location>
</feature>
<accession>A0A6A6ZX25</accession>
<name>A0A6A6ZX25_9PLEO</name>
<reference evidence="2" key="1">
    <citation type="journal article" date="2020" name="Stud. Mycol.">
        <title>101 Dothideomycetes genomes: a test case for predicting lifestyles and emergence of pathogens.</title>
        <authorList>
            <person name="Haridas S."/>
            <person name="Albert R."/>
            <person name="Binder M."/>
            <person name="Bloem J."/>
            <person name="Labutti K."/>
            <person name="Salamov A."/>
            <person name="Andreopoulos B."/>
            <person name="Baker S."/>
            <person name="Barry K."/>
            <person name="Bills G."/>
            <person name="Bluhm B."/>
            <person name="Cannon C."/>
            <person name="Castanera R."/>
            <person name="Culley D."/>
            <person name="Daum C."/>
            <person name="Ezra D."/>
            <person name="Gonzalez J."/>
            <person name="Henrissat B."/>
            <person name="Kuo A."/>
            <person name="Liang C."/>
            <person name="Lipzen A."/>
            <person name="Lutzoni F."/>
            <person name="Magnuson J."/>
            <person name="Mondo S."/>
            <person name="Nolan M."/>
            <person name="Ohm R."/>
            <person name="Pangilinan J."/>
            <person name="Park H.-J."/>
            <person name="Ramirez L."/>
            <person name="Alfaro M."/>
            <person name="Sun H."/>
            <person name="Tritt A."/>
            <person name="Yoshinaga Y."/>
            <person name="Zwiers L.-H."/>
            <person name="Turgeon B."/>
            <person name="Goodwin S."/>
            <person name="Spatafora J."/>
            <person name="Crous P."/>
            <person name="Grigoriev I."/>
        </authorList>
    </citation>
    <scope>NUCLEOTIDE SEQUENCE</scope>
    <source>
        <strain evidence="2">CBS 113818</strain>
    </source>
</reference>
<evidence type="ECO:0000313" key="3">
    <source>
        <dbReference type="Proteomes" id="UP000799424"/>
    </source>
</evidence>
<keyword evidence="3" id="KW-1185">Reference proteome</keyword>
<keyword evidence="1" id="KW-0812">Transmembrane</keyword>
<sequence>MSTVHSSTFYGFHSHSFHIICLRVLLYIILLVYSIEQSTFFFISALFPQRTYVCLLWCRSRYKMVPISVRERATRVRRTTLFRVTMARRITRERLQTGRPS</sequence>
<dbReference type="EMBL" id="MU006228">
    <property type="protein sequence ID" value="KAF2825413.1"/>
    <property type="molecule type" value="Genomic_DNA"/>
</dbReference>
<evidence type="ECO:0000313" key="2">
    <source>
        <dbReference type="EMBL" id="KAF2825413.1"/>
    </source>
</evidence>
<protein>
    <submittedName>
        <fullName evidence="2">Uncharacterized protein</fullName>
    </submittedName>
</protein>
<organism evidence="2 3">
    <name type="scientific">Ophiobolus disseminans</name>
    <dbReference type="NCBI Taxonomy" id="1469910"/>
    <lineage>
        <taxon>Eukaryota</taxon>
        <taxon>Fungi</taxon>
        <taxon>Dikarya</taxon>
        <taxon>Ascomycota</taxon>
        <taxon>Pezizomycotina</taxon>
        <taxon>Dothideomycetes</taxon>
        <taxon>Pleosporomycetidae</taxon>
        <taxon>Pleosporales</taxon>
        <taxon>Pleosporineae</taxon>
        <taxon>Phaeosphaeriaceae</taxon>
        <taxon>Ophiobolus</taxon>
    </lineage>
</organism>
<dbReference type="Proteomes" id="UP000799424">
    <property type="component" value="Unassembled WGS sequence"/>
</dbReference>
<gene>
    <name evidence="2" type="ORF">CC86DRAFT_43066</name>
</gene>
<proteinExistence type="predicted"/>
<keyword evidence="1" id="KW-0472">Membrane</keyword>
<dbReference type="AlphaFoldDB" id="A0A6A6ZX25"/>
<evidence type="ECO:0000256" key="1">
    <source>
        <dbReference type="SAM" id="Phobius"/>
    </source>
</evidence>
<keyword evidence="1" id="KW-1133">Transmembrane helix</keyword>